<evidence type="ECO:0000256" key="2">
    <source>
        <dbReference type="ARBA" id="ARBA00004286"/>
    </source>
</evidence>
<dbReference type="EMBL" id="CAADRA010005095">
    <property type="protein sequence ID" value="VFT84951.1"/>
    <property type="molecule type" value="Genomic_DNA"/>
</dbReference>
<evidence type="ECO:0000313" key="11">
    <source>
        <dbReference type="EMBL" id="KAF0701456.1"/>
    </source>
</evidence>
<feature type="domain" description="SET" evidence="9">
    <location>
        <begin position="375"/>
        <end position="509"/>
    </location>
</feature>
<keyword evidence="3" id="KW-0158">Chromosome</keyword>
<dbReference type="PROSITE" id="PS50280">
    <property type="entry name" value="SET"/>
    <property type="match status" value="1"/>
</dbReference>
<dbReference type="EMBL" id="VJMH01001760">
    <property type="protein sequence ID" value="KAF0711085.1"/>
    <property type="molecule type" value="Genomic_DNA"/>
</dbReference>
<evidence type="ECO:0000313" key="15">
    <source>
        <dbReference type="EMBL" id="VFT84553.1"/>
    </source>
</evidence>
<evidence type="ECO:0000256" key="1">
    <source>
        <dbReference type="ARBA" id="ARBA00004123"/>
    </source>
</evidence>
<feature type="domain" description="Post-SET" evidence="10">
    <location>
        <begin position="517"/>
        <end position="533"/>
    </location>
</feature>
<evidence type="ECO:0000256" key="3">
    <source>
        <dbReference type="ARBA" id="ARBA00022454"/>
    </source>
</evidence>
<dbReference type="EMBL" id="VJMH01005074">
    <property type="protein sequence ID" value="KAF0701456.1"/>
    <property type="molecule type" value="Genomic_DNA"/>
</dbReference>
<keyword evidence="5" id="KW-0808">Transferase</keyword>
<keyword evidence="4" id="KW-0489">Methyltransferase</keyword>
<evidence type="ECO:0000313" key="14">
    <source>
        <dbReference type="EMBL" id="VFT82457.1"/>
    </source>
</evidence>
<dbReference type="GO" id="GO:0008168">
    <property type="term" value="F:methyltransferase activity"/>
    <property type="evidence" value="ECO:0007669"/>
    <property type="project" value="UniProtKB-KW"/>
</dbReference>
<feature type="compositionally biased region" description="Low complexity" evidence="8">
    <location>
        <begin position="539"/>
        <end position="558"/>
    </location>
</feature>
<evidence type="ECO:0000313" key="13">
    <source>
        <dbReference type="EMBL" id="KAF0711085.1"/>
    </source>
</evidence>
<evidence type="ECO:0000259" key="10">
    <source>
        <dbReference type="PROSITE" id="PS50868"/>
    </source>
</evidence>
<evidence type="ECO:0000256" key="4">
    <source>
        <dbReference type="ARBA" id="ARBA00022603"/>
    </source>
</evidence>
<accession>A0A485KHD8</accession>
<organism evidence="14 17">
    <name type="scientific">Aphanomyces stellatus</name>
    <dbReference type="NCBI Taxonomy" id="120398"/>
    <lineage>
        <taxon>Eukaryota</taxon>
        <taxon>Sar</taxon>
        <taxon>Stramenopiles</taxon>
        <taxon>Oomycota</taxon>
        <taxon>Saprolegniomycetes</taxon>
        <taxon>Saprolegniales</taxon>
        <taxon>Verrucalvaceae</taxon>
        <taxon>Aphanomyces</taxon>
    </lineage>
</organism>
<dbReference type="InterPro" id="IPR003616">
    <property type="entry name" value="Post-SET_dom"/>
</dbReference>
<dbReference type="InterPro" id="IPR050777">
    <property type="entry name" value="SET2_Histone-Lys_MeTrsfase"/>
</dbReference>
<dbReference type="AlphaFoldDB" id="A0A485KHD8"/>
<keyword evidence="7" id="KW-0539">Nucleus</keyword>
<dbReference type="Pfam" id="PF00856">
    <property type="entry name" value="SET"/>
    <property type="match status" value="1"/>
</dbReference>
<evidence type="ECO:0000256" key="5">
    <source>
        <dbReference type="ARBA" id="ARBA00022679"/>
    </source>
</evidence>
<proteinExistence type="predicted"/>
<dbReference type="GO" id="GO:0005694">
    <property type="term" value="C:chromosome"/>
    <property type="evidence" value="ECO:0007669"/>
    <property type="project" value="UniProtKB-SubCell"/>
</dbReference>
<evidence type="ECO:0000259" key="9">
    <source>
        <dbReference type="PROSITE" id="PS50280"/>
    </source>
</evidence>
<dbReference type="EMBL" id="CAADRA010004277">
    <property type="protein sequence ID" value="VFT84553.1"/>
    <property type="molecule type" value="Genomic_DNA"/>
</dbReference>
<comment type="subcellular location">
    <subcellularLocation>
        <location evidence="2">Chromosome</location>
    </subcellularLocation>
    <subcellularLocation>
        <location evidence="1">Nucleus</location>
    </subcellularLocation>
</comment>
<dbReference type="GO" id="GO:0005634">
    <property type="term" value="C:nucleus"/>
    <property type="evidence" value="ECO:0007669"/>
    <property type="project" value="UniProtKB-SubCell"/>
</dbReference>
<keyword evidence="17" id="KW-1185">Reference proteome</keyword>
<keyword evidence="6" id="KW-0949">S-adenosyl-L-methionine</keyword>
<evidence type="ECO:0000256" key="8">
    <source>
        <dbReference type="SAM" id="MobiDB-lite"/>
    </source>
</evidence>
<evidence type="ECO:0000256" key="7">
    <source>
        <dbReference type="ARBA" id="ARBA00023242"/>
    </source>
</evidence>
<dbReference type="OrthoDB" id="127151at2759"/>
<reference evidence="11" key="2">
    <citation type="submission" date="2019-06" db="EMBL/GenBank/DDBJ databases">
        <title>Genomics analysis of Aphanomyces spp. identifies a new class of oomycete effector associated with host adaptation.</title>
        <authorList>
            <person name="Gaulin E."/>
        </authorList>
    </citation>
    <scope>NUCLEOTIDE SEQUENCE</scope>
    <source>
        <strain evidence="11">CBS 578.67</strain>
    </source>
</reference>
<dbReference type="InterPro" id="IPR046341">
    <property type="entry name" value="SET_dom_sf"/>
</dbReference>
<dbReference type="PROSITE" id="PS50868">
    <property type="entry name" value="POST_SET"/>
    <property type="match status" value="1"/>
</dbReference>
<protein>
    <submittedName>
        <fullName evidence="14">Aste57867_5400 protein</fullName>
    </submittedName>
    <submittedName>
        <fullName evidence="15">Aste57867_7647 protein</fullName>
    </submittedName>
    <submittedName>
        <fullName evidence="16">Aste57867_8060 protein</fullName>
    </submittedName>
</protein>
<gene>
    <name evidence="14" type="primary">Aste57867_5400</name>
    <name evidence="15" type="synonym">Aste57867_7647</name>
    <name evidence="16" type="synonym">Aste57867_8060</name>
    <name evidence="13" type="ORF">As57867_005387</name>
    <name evidence="12" type="ORF">As57867_007619</name>
    <name evidence="11" type="ORF">As57867_008030</name>
    <name evidence="14" type="ORF">ASTE57867_5400</name>
    <name evidence="15" type="ORF">ASTE57867_7647</name>
    <name evidence="16" type="ORF">ASTE57867_8060</name>
</gene>
<dbReference type="EMBL" id="VJMH01004264">
    <property type="protein sequence ID" value="KAF0703381.1"/>
    <property type="molecule type" value="Genomic_DNA"/>
</dbReference>
<dbReference type="EMBL" id="CAADRA010001761">
    <property type="protein sequence ID" value="VFT82457.1"/>
    <property type="molecule type" value="Genomic_DNA"/>
</dbReference>
<dbReference type="SMART" id="SM00317">
    <property type="entry name" value="SET"/>
    <property type="match status" value="1"/>
</dbReference>
<evidence type="ECO:0000256" key="6">
    <source>
        <dbReference type="ARBA" id="ARBA00022691"/>
    </source>
</evidence>
<dbReference type="PANTHER" id="PTHR22884">
    <property type="entry name" value="SET DOMAIN PROTEINS"/>
    <property type="match status" value="1"/>
</dbReference>
<evidence type="ECO:0000313" key="12">
    <source>
        <dbReference type="EMBL" id="KAF0703381.1"/>
    </source>
</evidence>
<dbReference type="InterPro" id="IPR001214">
    <property type="entry name" value="SET_dom"/>
</dbReference>
<sequence>MKYLTIEKRLRYATLYKSNALTVDDIARETNATPSTIYGWINAIDKWNQYVLQGLGGLTRIPSARRTGLGNNSSEVDDLPLTKEAVEVVQWMLGKCDEEVTMKQVVEQCMCIPGFAVRTRQAQYKCARRFVANHGLERYVLFKRSRASKKKSLHEQQTNTDVLSMQITNFAPLELGQQDLNNELNSPHLLGHCGSPLHSFDPHTDDFTPVPIDHAFTPPRHPLYEVTSPLAIILTPPPQNQISPPINASTSAHTPLDNTTIASPIHVRLCHQDLPQCRRNVEDEEIAAAMASFHFTSTNLYLNEDPRTEERELVKRPRKKLTRSCECIDLPNQKKEFTCKTIHCRNFAQRKVCPPTCPLGSDCSNQKFDECSQEVAHAIVKTSGKGFGVRVTHEVPEGKFLFEYVGEVIDVEEKTRRAEKIRLEGSSSYYFFALKGVEKVRKTTKTSRKVQPILLFVDASAFGNHSRFINHSCSPNAEAEVWVKDGFFRVLIISKRKILPNEEVTFNYAWWSTFQPDNFDCKCGASNCRRQAPSNVAPSTSSEESSSDENGSSEEFSP</sequence>
<feature type="region of interest" description="Disordered" evidence="8">
    <location>
        <begin position="531"/>
        <end position="558"/>
    </location>
</feature>
<evidence type="ECO:0000313" key="17">
    <source>
        <dbReference type="Proteomes" id="UP000332933"/>
    </source>
</evidence>
<evidence type="ECO:0000313" key="16">
    <source>
        <dbReference type="EMBL" id="VFT84951.1"/>
    </source>
</evidence>
<dbReference type="Proteomes" id="UP000332933">
    <property type="component" value="Unassembled WGS sequence"/>
</dbReference>
<dbReference type="GO" id="GO:0032259">
    <property type="term" value="P:methylation"/>
    <property type="evidence" value="ECO:0007669"/>
    <property type="project" value="UniProtKB-KW"/>
</dbReference>
<dbReference type="Gene3D" id="2.170.270.10">
    <property type="entry name" value="SET domain"/>
    <property type="match status" value="1"/>
</dbReference>
<name>A0A485KHD8_9STRA</name>
<dbReference type="SUPFAM" id="SSF82199">
    <property type="entry name" value="SET domain"/>
    <property type="match status" value="1"/>
</dbReference>
<reference evidence="14 17" key="1">
    <citation type="submission" date="2019-03" db="EMBL/GenBank/DDBJ databases">
        <authorList>
            <person name="Gaulin E."/>
            <person name="Dumas B."/>
        </authorList>
    </citation>
    <scope>NUCLEOTIDE SEQUENCE [LARGE SCALE GENOMIC DNA]</scope>
    <source>
        <strain evidence="14">CBS 568.67</strain>
    </source>
</reference>